<accession>F9UJA4</accession>
<feature type="transmembrane region" description="Helical" evidence="1">
    <location>
        <begin position="70"/>
        <end position="91"/>
    </location>
</feature>
<keyword evidence="1" id="KW-0472">Membrane</keyword>
<feature type="transmembrane region" description="Helical" evidence="1">
    <location>
        <begin position="137"/>
        <end position="155"/>
    </location>
</feature>
<protein>
    <recommendedName>
        <fullName evidence="4">Transmembrane protein</fullName>
    </recommendedName>
</protein>
<evidence type="ECO:0000313" key="3">
    <source>
        <dbReference type="Proteomes" id="UP000004978"/>
    </source>
</evidence>
<organism evidence="2 3">
    <name type="scientific">Mycoplasmopsis columbina SF7</name>
    <dbReference type="NCBI Taxonomy" id="1037410"/>
    <lineage>
        <taxon>Bacteria</taxon>
        <taxon>Bacillati</taxon>
        <taxon>Mycoplasmatota</taxon>
        <taxon>Mycoplasmoidales</taxon>
        <taxon>Metamycoplasmataceae</taxon>
        <taxon>Mycoplasmopsis</taxon>
    </lineage>
</organism>
<feature type="transmembrane region" description="Helical" evidence="1">
    <location>
        <begin position="112"/>
        <end position="131"/>
    </location>
</feature>
<dbReference type="EMBL" id="AFXA01000004">
    <property type="protein sequence ID" value="EGV00523.1"/>
    <property type="molecule type" value="Genomic_DNA"/>
</dbReference>
<keyword evidence="3" id="KW-1185">Reference proteome</keyword>
<keyword evidence="1" id="KW-1133">Transmembrane helix</keyword>
<keyword evidence="1" id="KW-0812">Transmembrane</keyword>
<dbReference type="STRING" id="1037410.MCSF7_02811"/>
<evidence type="ECO:0008006" key="4">
    <source>
        <dbReference type="Google" id="ProtNLM"/>
    </source>
</evidence>
<gene>
    <name evidence="2" type="ORF">MCSF7_02811</name>
</gene>
<dbReference type="Proteomes" id="UP000004978">
    <property type="component" value="Unassembled WGS sequence"/>
</dbReference>
<reference evidence="2 3" key="1">
    <citation type="journal article" date="2013" name="Genome Announc.">
        <title>Genome Sequence of Mycoplasma columbinum Strain SF7.</title>
        <authorList>
            <person name="Guo Z."/>
            <person name="Xu X."/>
            <person name="Zheng Q."/>
            <person name="Li T."/>
            <person name="Kuang S."/>
            <person name="Zhang Z."/>
            <person name="Chen Y."/>
            <person name="Lu X."/>
            <person name="Zhou R."/>
            <person name="Bi D."/>
            <person name="Jin H."/>
        </authorList>
    </citation>
    <scope>NUCLEOTIDE SEQUENCE [LARGE SCALE GENOMIC DNA]</scope>
    <source>
        <strain evidence="2 3">SF7</strain>
    </source>
</reference>
<comment type="caution">
    <text evidence="2">The sequence shown here is derived from an EMBL/GenBank/DDBJ whole genome shotgun (WGS) entry which is preliminary data.</text>
</comment>
<evidence type="ECO:0000256" key="1">
    <source>
        <dbReference type="SAM" id="Phobius"/>
    </source>
</evidence>
<sequence length="175" mass="20725">MKKIKLSISIFLNLILIISFVLILLPNQFVAFNTKPGETSYIAPTYYAFTSHFINSDHNTWINTSLTLSFLYIFLIWIISHFVLELTNLYFRKLKSENLLKINKYFQYSSRIIFSIVLIILGIFGLNWNHWTNIGKITYIFMIFTSFIFIINNIYELTYLTYLKAKAINFKQVIN</sequence>
<proteinExistence type="predicted"/>
<name>F9UJA4_9BACT</name>
<dbReference type="AlphaFoldDB" id="F9UJA4"/>
<evidence type="ECO:0000313" key="2">
    <source>
        <dbReference type="EMBL" id="EGV00523.1"/>
    </source>
</evidence>
<feature type="transmembrane region" description="Helical" evidence="1">
    <location>
        <begin position="7"/>
        <end position="25"/>
    </location>
</feature>